<keyword evidence="9" id="KW-0238">DNA-binding</keyword>
<dbReference type="InterPro" id="IPR027417">
    <property type="entry name" value="P-loop_NTPase"/>
</dbReference>
<keyword evidence="5" id="KW-0227">DNA damage</keyword>
<organism evidence="15 16">
    <name type="scientific">Phytoactinopolyspora mesophila</name>
    <dbReference type="NCBI Taxonomy" id="2650750"/>
    <lineage>
        <taxon>Bacteria</taxon>
        <taxon>Bacillati</taxon>
        <taxon>Actinomycetota</taxon>
        <taxon>Actinomycetes</taxon>
        <taxon>Jiangellales</taxon>
        <taxon>Jiangellaceae</taxon>
        <taxon>Phytoactinopolyspora</taxon>
    </lineage>
</organism>
<evidence type="ECO:0000313" key="16">
    <source>
        <dbReference type="Proteomes" id="UP000460435"/>
    </source>
</evidence>
<dbReference type="Proteomes" id="UP000460435">
    <property type="component" value="Unassembled WGS sequence"/>
</dbReference>
<evidence type="ECO:0000256" key="8">
    <source>
        <dbReference type="ARBA" id="ARBA00022881"/>
    </source>
</evidence>
<evidence type="ECO:0000256" key="12">
    <source>
        <dbReference type="ARBA" id="ARBA00039316"/>
    </source>
</evidence>
<evidence type="ECO:0000256" key="7">
    <source>
        <dbReference type="ARBA" id="ARBA00022840"/>
    </source>
</evidence>
<evidence type="ECO:0000256" key="2">
    <source>
        <dbReference type="ARBA" id="ARBA00022490"/>
    </source>
</evidence>
<dbReference type="SUPFAM" id="SSF52540">
    <property type="entry name" value="P-loop containing nucleoside triphosphate hydrolases"/>
    <property type="match status" value="2"/>
</dbReference>
<dbReference type="Gene3D" id="1.10.8.280">
    <property type="entry name" value="ABC transporter ATPase domain-like"/>
    <property type="match status" value="1"/>
</dbReference>
<keyword evidence="8" id="KW-0267">Excision nuclease</keyword>
<name>A0A7K3LZ00_9ACTN</name>
<gene>
    <name evidence="15" type="ORF">F7O44_03060</name>
</gene>
<dbReference type="RefSeq" id="WP_162448687.1">
    <property type="nucleotide sequence ID" value="NZ_WLZY01000001.1"/>
</dbReference>
<keyword evidence="16" id="KW-1185">Reference proteome</keyword>
<keyword evidence="2" id="KW-0963">Cytoplasm</keyword>
<evidence type="ECO:0000256" key="3">
    <source>
        <dbReference type="ARBA" id="ARBA00022737"/>
    </source>
</evidence>
<reference evidence="15 16" key="1">
    <citation type="submission" date="2019-11" db="EMBL/GenBank/DDBJ databases">
        <authorList>
            <person name="Li X.-J."/>
            <person name="Feng X.-M."/>
        </authorList>
    </citation>
    <scope>NUCLEOTIDE SEQUENCE [LARGE SCALE GENOMIC DNA]</scope>
    <source>
        <strain evidence="15 16">XMNu-373</strain>
    </source>
</reference>
<accession>A0A7K3LZ00</accession>
<dbReference type="PROSITE" id="PS50893">
    <property type="entry name" value="ABC_TRANSPORTER_2"/>
    <property type="match status" value="2"/>
</dbReference>
<dbReference type="GO" id="GO:0004518">
    <property type="term" value="F:nuclease activity"/>
    <property type="evidence" value="ECO:0007669"/>
    <property type="project" value="UniProtKB-KW"/>
</dbReference>
<dbReference type="GO" id="GO:0005524">
    <property type="term" value="F:ATP binding"/>
    <property type="evidence" value="ECO:0007669"/>
    <property type="project" value="UniProtKB-KW"/>
</dbReference>
<dbReference type="GO" id="GO:0005737">
    <property type="term" value="C:cytoplasm"/>
    <property type="evidence" value="ECO:0007669"/>
    <property type="project" value="UniProtKB-SubCell"/>
</dbReference>
<keyword evidence="4" id="KW-0547">Nucleotide-binding</keyword>
<evidence type="ECO:0000256" key="6">
    <source>
        <dbReference type="ARBA" id="ARBA00022769"/>
    </source>
</evidence>
<comment type="caution">
    <text evidence="15">The sequence shown here is derived from an EMBL/GenBank/DDBJ whole genome shotgun (WGS) entry which is preliminary data.</text>
</comment>
<keyword evidence="6" id="KW-0228">DNA excision</keyword>
<evidence type="ECO:0000259" key="14">
    <source>
        <dbReference type="PROSITE" id="PS50893"/>
    </source>
</evidence>
<dbReference type="Gene3D" id="3.40.50.300">
    <property type="entry name" value="P-loop containing nucleotide triphosphate hydrolases"/>
    <property type="match status" value="2"/>
</dbReference>
<comment type="subcellular location">
    <subcellularLocation>
        <location evidence="1">Cytoplasm</location>
    </subcellularLocation>
</comment>
<dbReference type="Gene3D" id="1.20.1580.10">
    <property type="entry name" value="ABC transporter ATPase like domain"/>
    <property type="match status" value="2"/>
</dbReference>
<dbReference type="EMBL" id="WLZY01000001">
    <property type="protein sequence ID" value="NDL56047.1"/>
    <property type="molecule type" value="Genomic_DNA"/>
</dbReference>
<dbReference type="GO" id="GO:0003677">
    <property type="term" value="F:DNA binding"/>
    <property type="evidence" value="ECO:0007669"/>
    <property type="project" value="UniProtKB-KW"/>
</dbReference>
<protein>
    <recommendedName>
        <fullName evidence="12">UvrABC system protein A</fullName>
    </recommendedName>
    <alternativeName>
        <fullName evidence="13">Excinuclease ABC subunit A</fullName>
    </alternativeName>
</protein>
<dbReference type="InterPro" id="IPR017871">
    <property type="entry name" value="ABC_transporter-like_CS"/>
</dbReference>
<evidence type="ECO:0000256" key="4">
    <source>
        <dbReference type="ARBA" id="ARBA00022741"/>
    </source>
</evidence>
<dbReference type="PANTHER" id="PTHR43152">
    <property type="entry name" value="UVRABC SYSTEM PROTEIN A"/>
    <property type="match status" value="1"/>
</dbReference>
<evidence type="ECO:0000256" key="11">
    <source>
        <dbReference type="ARBA" id="ARBA00038000"/>
    </source>
</evidence>
<feature type="domain" description="ABC transporter" evidence="14">
    <location>
        <begin position="15"/>
        <end position="451"/>
    </location>
</feature>
<dbReference type="PANTHER" id="PTHR43152:SF2">
    <property type="entry name" value="DRUG RESISTANCE ABC TRANSPORTER"/>
    <property type="match status" value="1"/>
</dbReference>
<feature type="domain" description="ABC transporter" evidence="14">
    <location>
        <begin position="461"/>
        <end position="754"/>
    </location>
</feature>
<evidence type="ECO:0000313" key="15">
    <source>
        <dbReference type="EMBL" id="NDL56047.1"/>
    </source>
</evidence>
<proteinExistence type="inferred from homology"/>
<dbReference type="GO" id="GO:0016887">
    <property type="term" value="F:ATP hydrolysis activity"/>
    <property type="evidence" value="ECO:0007669"/>
    <property type="project" value="InterPro"/>
</dbReference>
<dbReference type="GO" id="GO:0006281">
    <property type="term" value="P:DNA repair"/>
    <property type="evidence" value="ECO:0007669"/>
    <property type="project" value="UniProtKB-KW"/>
</dbReference>
<evidence type="ECO:0000256" key="13">
    <source>
        <dbReference type="ARBA" id="ARBA00042156"/>
    </source>
</evidence>
<evidence type="ECO:0000256" key="5">
    <source>
        <dbReference type="ARBA" id="ARBA00022763"/>
    </source>
</evidence>
<sequence length="762" mass="81441">MKRTAWPTPDPAGQPAADRITVLGAREHNLKNVTVEIPKGAVTVVTGVSGSGKSSLVFDTIAAESQRQFYETFPAYVRYRLPAVRRPDVDAVWHLSPAIVVDQRPLGRQTRSTVGTATEVYTLVRLLFSRLGDPPAGESTAFSFNDPRGMCDRCQGLGSVDEIDVERLVDRERSLNGGALRFPGFTPGTYRWKRYVESGLFDNDKPLRLYTGDEWHTLLHATGIKPERPGPGWPPTSTYEGVLPRFRRSFIDVHRDKLPADVAAAVDEAVVRQTCPDCGGARLNATALAARINGLGIADWMAEEVEDLIEIAAAVDAPLVKGVVSGIVERLESLVGVGLGYLTLGRDTPSLSGGEAQRVKLVRHLGSSLSGLTYVLDEPSVGLHPADVSRVNTLIRQLRDKGNTVVVVEHDPDVIAIADHVIDLGPGAGVAGGEVVYSGDLAGLKSADTPTGASVRRRAPLKTDVRTPAGAIDVTHAGRHNVGEVSFSIPKGVLTAVTGVAGSGKSTLMTEILPAAVGNVVVIDQAPVLGSRRSTPASYAGVLDPIRRSFARAHGVGPGMFSANSDGGCPECKGLGMVQHDLAFMDPVTIVCESCDGTRFRPEALAYSLRGRNIAEVLAMTVTEAMVFFDEPRIAGPLRMLDRVGLGYLSLNQPLTTLSGGERQRLKLAREFETAGGIYVFDEPTTGLHQVDTLRLVRLLDRLVDQGNTVIVIEHDIDVINRADWIIGVGPGAGRHGGRIVFEGPSAMWAQAPPSFSMSCPG</sequence>
<dbReference type="AlphaFoldDB" id="A0A7K3LZ00"/>
<evidence type="ECO:0000256" key="9">
    <source>
        <dbReference type="ARBA" id="ARBA00023125"/>
    </source>
</evidence>
<dbReference type="CDD" id="cd03270">
    <property type="entry name" value="ABC_UvrA_I"/>
    <property type="match status" value="1"/>
</dbReference>
<dbReference type="PROSITE" id="PS00211">
    <property type="entry name" value="ABC_TRANSPORTER_1"/>
    <property type="match status" value="1"/>
</dbReference>
<dbReference type="SMART" id="SM00382">
    <property type="entry name" value="AAA"/>
    <property type="match status" value="2"/>
</dbReference>
<keyword evidence="7 15" id="KW-0067">ATP-binding</keyword>
<evidence type="ECO:0000256" key="10">
    <source>
        <dbReference type="ARBA" id="ARBA00023204"/>
    </source>
</evidence>
<comment type="similarity">
    <text evidence="11">Belongs to the ABC transporter superfamily. UvrA family.</text>
</comment>
<keyword evidence="3" id="KW-0677">Repeat</keyword>
<evidence type="ECO:0000256" key="1">
    <source>
        <dbReference type="ARBA" id="ARBA00004496"/>
    </source>
</evidence>
<dbReference type="InterPro" id="IPR003439">
    <property type="entry name" value="ABC_transporter-like_ATP-bd"/>
</dbReference>
<keyword evidence="10" id="KW-0234">DNA repair</keyword>
<dbReference type="InterPro" id="IPR003593">
    <property type="entry name" value="AAA+_ATPase"/>
</dbReference>